<dbReference type="Proteomes" id="UP000076480">
    <property type="component" value="Unassembled WGS sequence"/>
</dbReference>
<protein>
    <submittedName>
        <fullName evidence="1">Methyltransferase</fullName>
    </submittedName>
</protein>
<dbReference type="PATRIC" id="fig|33960.6.peg.368"/>
<name>A0A166FR94_SECCO</name>
<evidence type="ECO:0000313" key="1">
    <source>
        <dbReference type="EMBL" id="KZL35701.1"/>
    </source>
</evidence>
<keyword evidence="1" id="KW-0808">Transferase</keyword>
<dbReference type="Gene3D" id="3.40.50.150">
    <property type="entry name" value="Vaccinia Virus protein VP39"/>
    <property type="match status" value="1"/>
</dbReference>
<dbReference type="InterPro" id="IPR029063">
    <property type="entry name" value="SAM-dependent_MTases_sf"/>
</dbReference>
<gene>
    <name evidence="1" type="ORF">TY91_15870</name>
</gene>
<reference evidence="1 2" key="1">
    <citation type="submission" date="2015-02" db="EMBL/GenBank/DDBJ databases">
        <title>Draft genome sequence of Lactobacillus collinoides CUPV2371 isolated from a natural cider, the first genome sequence of a strain of this species.</title>
        <authorList>
            <person name="Puertas A.I."/>
            <person name="Spano G."/>
            <person name="Capozzi V."/>
            <person name="Lamontanara A."/>
            <person name="Orru L."/>
            <person name="Duenas M.T."/>
        </authorList>
    </citation>
    <scope>NUCLEOTIDE SEQUENCE [LARGE SCALE GENOMIC DNA]</scope>
    <source>
        <strain evidence="1 2">237</strain>
    </source>
</reference>
<dbReference type="GO" id="GO:0008168">
    <property type="term" value="F:methyltransferase activity"/>
    <property type="evidence" value="ECO:0007669"/>
    <property type="project" value="UniProtKB-KW"/>
</dbReference>
<dbReference type="SUPFAM" id="SSF53335">
    <property type="entry name" value="S-adenosyl-L-methionine-dependent methyltransferases"/>
    <property type="match status" value="1"/>
</dbReference>
<evidence type="ECO:0000313" key="2">
    <source>
        <dbReference type="Proteomes" id="UP000076480"/>
    </source>
</evidence>
<dbReference type="AlphaFoldDB" id="A0A166FR94"/>
<comment type="caution">
    <text evidence="1">The sequence shown here is derived from an EMBL/GenBank/DDBJ whole genome shotgun (WGS) entry which is preliminary data.</text>
</comment>
<keyword evidence="1" id="KW-0489">Methyltransferase</keyword>
<dbReference type="RefSeq" id="WP_063285798.1">
    <property type="nucleotide sequence ID" value="NZ_JYDC01000116.1"/>
</dbReference>
<dbReference type="REBASE" id="158642">
    <property type="entry name" value="M.Lco237ORF15870P"/>
</dbReference>
<dbReference type="EMBL" id="JYDC01000116">
    <property type="protein sequence ID" value="KZL35701.1"/>
    <property type="molecule type" value="Genomic_DNA"/>
</dbReference>
<sequence length="162" mass="18989">MTPILDACCGSRMFWFDKDNPTVTFMDNREETYSIGTYLTKDGDKERLLTVKPDVIADFRNMPFEDSQFYMVVFDPPHLIRAGKTSWLAKKYGTLNRDSWQDDLRRGFSECIRVLKPHGTLIFKWNTEQIPMKKVLSLCECKPLFGDKRSKTRWIVFTKDVA</sequence>
<proteinExistence type="predicted"/>
<accession>A0A166FR94</accession>
<dbReference type="GO" id="GO:0032259">
    <property type="term" value="P:methylation"/>
    <property type="evidence" value="ECO:0007669"/>
    <property type="project" value="UniProtKB-KW"/>
</dbReference>
<dbReference type="OrthoDB" id="8781114at2"/>
<organism evidence="1 2">
    <name type="scientific">Secundilactobacillus collinoides</name>
    <name type="common">Lactobacillus collinoides</name>
    <dbReference type="NCBI Taxonomy" id="33960"/>
    <lineage>
        <taxon>Bacteria</taxon>
        <taxon>Bacillati</taxon>
        <taxon>Bacillota</taxon>
        <taxon>Bacilli</taxon>
        <taxon>Lactobacillales</taxon>
        <taxon>Lactobacillaceae</taxon>
        <taxon>Secundilactobacillus</taxon>
    </lineage>
</organism>
<keyword evidence="2" id="KW-1185">Reference proteome</keyword>